<dbReference type="Pfam" id="PF13966">
    <property type="entry name" value="zf-RVT"/>
    <property type="match status" value="1"/>
</dbReference>
<dbReference type="EMBL" id="JAYKXN010000006">
    <property type="protein sequence ID" value="KAK7279472.1"/>
    <property type="molecule type" value="Genomic_DNA"/>
</dbReference>
<proteinExistence type="predicted"/>
<feature type="domain" description="Reverse transcriptase zinc-binding" evidence="1">
    <location>
        <begin position="93"/>
        <end position="155"/>
    </location>
</feature>
<dbReference type="Proteomes" id="UP001359559">
    <property type="component" value="Unassembled WGS sequence"/>
</dbReference>
<name>A0AAN9IHK8_CLITE</name>
<dbReference type="AlphaFoldDB" id="A0AAN9IHK8"/>
<keyword evidence="3" id="KW-1185">Reference proteome</keyword>
<organism evidence="2 3">
    <name type="scientific">Clitoria ternatea</name>
    <name type="common">Butterfly pea</name>
    <dbReference type="NCBI Taxonomy" id="43366"/>
    <lineage>
        <taxon>Eukaryota</taxon>
        <taxon>Viridiplantae</taxon>
        <taxon>Streptophyta</taxon>
        <taxon>Embryophyta</taxon>
        <taxon>Tracheophyta</taxon>
        <taxon>Spermatophyta</taxon>
        <taxon>Magnoliopsida</taxon>
        <taxon>eudicotyledons</taxon>
        <taxon>Gunneridae</taxon>
        <taxon>Pentapetalae</taxon>
        <taxon>rosids</taxon>
        <taxon>fabids</taxon>
        <taxon>Fabales</taxon>
        <taxon>Fabaceae</taxon>
        <taxon>Papilionoideae</taxon>
        <taxon>50 kb inversion clade</taxon>
        <taxon>NPAAA clade</taxon>
        <taxon>indigoferoid/millettioid clade</taxon>
        <taxon>Phaseoleae</taxon>
        <taxon>Clitoria</taxon>
    </lineage>
</organism>
<accession>A0AAN9IHK8</accession>
<evidence type="ECO:0000313" key="3">
    <source>
        <dbReference type="Proteomes" id="UP001359559"/>
    </source>
</evidence>
<dbReference type="InterPro" id="IPR026960">
    <property type="entry name" value="RVT-Znf"/>
</dbReference>
<comment type="caution">
    <text evidence="2">The sequence shown here is derived from an EMBL/GenBank/DDBJ whole genome shotgun (WGS) entry which is preliminary data.</text>
</comment>
<evidence type="ECO:0000313" key="2">
    <source>
        <dbReference type="EMBL" id="KAK7279472.1"/>
    </source>
</evidence>
<gene>
    <name evidence="2" type="ORF">RJT34_24525</name>
</gene>
<protein>
    <recommendedName>
        <fullName evidence="1">Reverse transcriptase zinc-binding domain-containing protein</fullName>
    </recommendedName>
</protein>
<reference evidence="2 3" key="1">
    <citation type="submission" date="2024-01" db="EMBL/GenBank/DDBJ databases">
        <title>The genomes of 5 underutilized Papilionoideae crops provide insights into root nodulation and disease resistance.</title>
        <authorList>
            <person name="Yuan L."/>
        </authorList>
    </citation>
    <scope>NUCLEOTIDE SEQUENCE [LARGE SCALE GENOMIC DNA]</scope>
    <source>
        <strain evidence="2">LY-2023</strain>
        <tissue evidence="2">Leaf</tissue>
    </source>
</reference>
<sequence length="186" mass="21374">MVDRVQHYLIDWKRNLLNKASGEGGALVGSMLNTIPNYAILKAIISTTLEELTFHLKSRVEDIAVWSSSLNGTYLMTEGYTWMIYGRVRPIGYDFRFVWRLKIMEKMKFLMWLVCHDLVPINALHFNRDTSSSNLYGRCNLHVEYQCHVIRSASFNGLRNEDGAWLCGFNGFLGTVDSLQAKLQTL</sequence>
<evidence type="ECO:0000259" key="1">
    <source>
        <dbReference type="Pfam" id="PF13966"/>
    </source>
</evidence>